<keyword evidence="1" id="KW-0808">Transferase</keyword>
<dbReference type="EMBL" id="AP029265">
    <property type="protein sequence ID" value="BFF99134.1"/>
    <property type="molecule type" value="Genomic_DNA"/>
</dbReference>
<keyword evidence="1" id="KW-0418">Kinase</keyword>
<evidence type="ECO:0000313" key="1">
    <source>
        <dbReference type="EMBL" id="BFF99134.1"/>
    </source>
</evidence>
<name>A0AAU9FUK3_DROMD</name>
<gene>
    <name evidence="1" type="ORF">DMAD_07102</name>
</gene>
<protein>
    <submittedName>
        <fullName evidence="1">Arginine kinase-like</fullName>
    </submittedName>
</protein>
<dbReference type="AlphaFoldDB" id="A0AAU9FUK3"/>
<keyword evidence="2" id="KW-1185">Reference proteome</keyword>
<dbReference type="Proteomes" id="UP001500889">
    <property type="component" value="Chromosome J"/>
</dbReference>
<organism evidence="1 2">
    <name type="scientific">Drosophila madeirensis</name>
    <name type="common">Fruit fly</name>
    <dbReference type="NCBI Taxonomy" id="30013"/>
    <lineage>
        <taxon>Eukaryota</taxon>
        <taxon>Metazoa</taxon>
        <taxon>Ecdysozoa</taxon>
        <taxon>Arthropoda</taxon>
        <taxon>Hexapoda</taxon>
        <taxon>Insecta</taxon>
        <taxon>Pterygota</taxon>
        <taxon>Neoptera</taxon>
        <taxon>Endopterygota</taxon>
        <taxon>Diptera</taxon>
        <taxon>Brachycera</taxon>
        <taxon>Muscomorpha</taxon>
        <taxon>Ephydroidea</taxon>
        <taxon>Drosophilidae</taxon>
        <taxon>Drosophila</taxon>
        <taxon>Sophophora</taxon>
    </lineage>
</organism>
<sequence>MLRLGAVRRGTSLFLCRQASKEGSRAQSALVKKSQFQKLPTVPKRAAFQTIPIERVKGWQHSK</sequence>
<proteinExistence type="predicted"/>
<evidence type="ECO:0000313" key="2">
    <source>
        <dbReference type="Proteomes" id="UP001500889"/>
    </source>
</evidence>
<accession>A0AAU9FUK3</accession>
<reference evidence="1 2" key="1">
    <citation type="submission" date="2024-02" db="EMBL/GenBank/DDBJ databases">
        <title>A chromosome-level genome assembly of Drosophila madeirensis, a fruit fly species endemic to Madeira island.</title>
        <authorList>
            <person name="Tomihara K."/>
            <person name="Llopart A."/>
            <person name="Yamamoto D."/>
        </authorList>
    </citation>
    <scope>NUCLEOTIDE SEQUENCE [LARGE SCALE GENOMIC DNA]</scope>
    <source>
        <strain evidence="1 2">RF1</strain>
    </source>
</reference>
<dbReference type="GO" id="GO:0016301">
    <property type="term" value="F:kinase activity"/>
    <property type="evidence" value="ECO:0007669"/>
    <property type="project" value="UniProtKB-KW"/>
</dbReference>